<proteinExistence type="predicted"/>
<dbReference type="EMBL" id="FTMD01000002">
    <property type="protein sequence ID" value="SIQ05512.1"/>
    <property type="molecule type" value="Genomic_DNA"/>
</dbReference>
<reference evidence="3" key="1">
    <citation type="submission" date="2017-01" db="EMBL/GenBank/DDBJ databases">
        <authorList>
            <person name="Varghese N."/>
            <person name="Submissions S."/>
        </authorList>
    </citation>
    <scope>NUCLEOTIDE SEQUENCE [LARGE SCALE GENOMIC DNA]</scope>
    <source>
        <strain evidence="3">ATCC 51758</strain>
    </source>
</reference>
<evidence type="ECO:0000313" key="2">
    <source>
        <dbReference type="EMBL" id="SIQ05512.1"/>
    </source>
</evidence>
<keyword evidence="1" id="KW-0472">Membrane</keyword>
<keyword evidence="3" id="KW-1185">Reference proteome</keyword>
<feature type="transmembrane region" description="Helical" evidence="1">
    <location>
        <begin position="170"/>
        <end position="190"/>
    </location>
</feature>
<name>A0A1N6PMX9_9RHOO</name>
<evidence type="ECO:0000313" key="3">
    <source>
        <dbReference type="Proteomes" id="UP000186819"/>
    </source>
</evidence>
<keyword evidence="1" id="KW-1133">Transmembrane helix</keyword>
<sequence length="246" mass="26050">MGIGRGSGSILTAAGNIFCLGHSAHSLQRPGAASDPASPLLKCLNALSACSIAACAFTGVSSAQFVFAEPRAISTLIRIYGLWMREVIQSRVGAIQGSAAFRVLGAWVLASLVLHLAWELAQLPFYTVWREASPAVIAWAVVHCTAGDGLIALGTYLAAACAARSIDWPWAAPGRGLAALWASGLAWTVFSEWRHVFKLGSWAYVETMPTVAGIGVAPLLQWVVVPGLALWCLREWDPRPSRSAPG</sequence>
<feature type="transmembrane region" description="Helical" evidence="1">
    <location>
        <begin position="99"/>
        <end position="117"/>
    </location>
</feature>
<dbReference type="AlphaFoldDB" id="A0A1N6PMX9"/>
<feature type="transmembrane region" description="Helical" evidence="1">
    <location>
        <begin position="137"/>
        <end position="158"/>
    </location>
</feature>
<organism evidence="2 3">
    <name type="scientific">Aromatoleum tolulyticum</name>
    <dbReference type="NCBI Taxonomy" id="34027"/>
    <lineage>
        <taxon>Bacteria</taxon>
        <taxon>Pseudomonadati</taxon>
        <taxon>Pseudomonadota</taxon>
        <taxon>Betaproteobacteria</taxon>
        <taxon>Rhodocyclales</taxon>
        <taxon>Rhodocyclaceae</taxon>
        <taxon>Aromatoleum</taxon>
    </lineage>
</organism>
<gene>
    <name evidence="2" type="ORF">SAMN05421829_102113</name>
</gene>
<keyword evidence="1" id="KW-0812">Transmembrane</keyword>
<evidence type="ECO:0000256" key="1">
    <source>
        <dbReference type="SAM" id="Phobius"/>
    </source>
</evidence>
<accession>A0A1N6PMX9</accession>
<protein>
    <submittedName>
        <fullName evidence="2">Uncharacterized protein</fullName>
    </submittedName>
</protein>
<dbReference type="STRING" id="34027.SAMN05421829_102113"/>
<dbReference type="Proteomes" id="UP000186819">
    <property type="component" value="Unassembled WGS sequence"/>
</dbReference>
<feature type="transmembrane region" description="Helical" evidence="1">
    <location>
        <begin position="210"/>
        <end position="233"/>
    </location>
</feature>